<organism evidence="4 5">
    <name type="scientific">Oceanobacillus longus</name>
    <dbReference type="NCBI Taxonomy" id="930120"/>
    <lineage>
        <taxon>Bacteria</taxon>
        <taxon>Bacillati</taxon>
        <taxon>Bacillota</taxon>
        <taxon>Bacilli</taxon>
        <taxon>Bacillales</taxon>
        <taxon>Bacillaceae</taxon>
        <taxon>Oceanobacillus</taxon>
    </lineage>
</organism>
<dbReference type="InterPro" id="IPR057252">
    <property type="entry name" value="CoiA_C"/>
</dbReference>
<dbReference type="RefSeq" id="WP_379496951.1">
    <property type="nucleotide sequence ID" value="NZ_JBHSAO010000008.1"/>
</dbReference>
<gene>
    <name evidence="4" type="ORF">ACFOUV_11695</name>
</gene>
<dbReference type="InterPro" id="IPR010330">
    <property type="entry name" value="CoiA_nuc"/>
</dbReference>
<dbReference type="PIRSF" id="PIRSF007487">
    <property type="entry name" value="Competence-induced_CoiA_bac"/>
    <property type="match status" value="1"/>
</dbReference>
<keyword evidence="5" id="KW-1185">Reference proteome</keyword>
<evidence type="ECO:0000259" key="2">
    <source>
        <dbReference type="Pfam" id="PF25164"/>
    </source>
</evidence>
<evidence type="ECO:0000259" key="3">
    <source>
        <dbReference type="Pfam" id="PF25166"/>
    </source>
</evidence>
<sequence>MLQAVNKNGRYITLATMKREVVQNLRKGGERFYCPVCKSPVIIKAGNQMIAHFAHQSNLDCLSREGGEGMEHEHGKLQLYEWLRRYNMDVRLEAYLREIQQRPDILLSVNNKQIAIEYQCARIATDEIQKRNRGYKAAGIFPIWIIGANHFRRYNANSFKLDQFTRQFIHQYTSETPSVLYYFHPYTSQFSTIQDIFIVKNTTAVGKINVTALHKMKFPDLFHLNIFSAKEKLKLWLNEKRQFRLRPRNKLYGDELTWSKWLYYKGLHPQIIPSAIHLPVLSQHLMKSPLWNWQSKIVLEIILPLPIDAIFSIDLCIHLLKNRIISDAAFPLIAPSINPIEQYLNVLEQLNYVQRVSTGIYQKKLQFQFYKNVEDAIEGDDMLLRKLTFQNLGKIQA</sequence>
<comment type="caution">
    <text evidence="4">The sequence shown here is derived from an EMBL/GenBank/DDBJ whole genome shotgun (WGS) entry which is preliminary data.</text>
</comment>
<name>A0ABV8GY09_9BACI</name>
<dbReference type="InterPro" id="IPR057253">
    <property type="entry name" value="CoiA-like_N"/>
</dbReference>
<dbReference type="EMBL" id="JBHSAO010000008">
    <property type="protein sequence ID" value="MFC4024458.1"/>
    <property type="molecule type" value="Genomic_DNA"/>
</dbReference>
<feature type="domain" description="Competence protein CoiA-like N-terminal" evidence="2">
    <location>
        <begin position="16"/>
        <end position="62"/>
    </location>
</feature>
<dbReference type="Pfam" id="PF25164">
    <property type="entry name" value="CoiA_N"/>
    <property type="match status" value="1"/>
</dbReference>
<reference evidence="5" key="1">
    <citation type="journal article" date="2019" name="Int. J. Syst. Evol. Microbiol.">
        <title>The Global Catalogue of Microorganisms (GCM) 10K type strain sequencing project: providing services to taxonomists for standard genome sequencing and annotation.</title>
        <authorList>
            <consortium name="The Broad Institute Genomics Platform"/>
            <consortium name="The Broad Institute Genome Sequencing Center for Infectious Disease"/>
            <person name="Wu L."/>
            <person name="Ma J."/>
        </authorList>
    </citation>
    <scope>NUCLEOTIDE SEQUENCE [LARGE SCALE GENOMIC DNA]</scope>
    <source>
        <strain evidence="5">IBRC-M 10703</strain>
    </source>
</reference>
<feature type="domain" description="Competence protein CoiA nuclease-like" evidence="1">
    <location>
        <begin position="68"/>
        <end position="223"/>
    </location>
</feature>
<accession>A0ABV8GY09</accession>
<evidence type="ECO:0000313" key="5">
    <source>
        <dbReference type="Proteomes" id="UP001595772"/>
    </source>
</evidence>
<feature type="domain" description="Competence protein CoiA C-terminal" evidence="3">
    <location>
        <begin position="236"/>
        <end position="377"/>
    </location>
</feature>
<proteinExistence type="predicted"/>
<evidence type="ECO:0000259" key="1">
    <source>
        <dbReference type="Pfam" id="PF06054"/>
    </source>
</evidence>
<dbReference type="Proteomes" id="UP001595772">
    <property type="component" value="Unassembled WGS sequence"/>
</dbReference>
<evidence type="ECO:0000313" key="4">
    <source>
        <dbReference type="EMBL" id="MFC4024458.1"/>
    </source>
</evidence>
<dbReference type="Pfam" id="PF06054">
    <property type="entry name" value="CoiA_nuc"/>
    <property type="match status" value="1"/>
</dbReference>
<dbReference type="InterPro" id="IPR021176">
    <property type="entry name" value="Competence-induced_CoiA"/>
</dbReference>
<dbReference type="Pfam" id="PF25166">
    <property type="entry name" value="CoiA_C"/>
    <property type="match status" value="1"/>
</dbReference>
<protein>
    <submittedName>
        <fullName evidence="4">Competence protein CoiA</fullName>
    </submittedName>
</protein>